<dbReference type="Gene3D" id="3.30.750.60">
    <property type="entry name" value="Endosialidase, N-terminal extension domain"/>
    <property type="match status" value="1"/>
</dbReference>
<evidence type="ECO:0000313" key="5">
    <source>
        <dbReference type="Proteomes" id="UP000190774"/>
    </source>
</evidence>
<dbReference type="InterPro" id="IPR012334">
    <property type="entry name" value="Pectin_lyas_fold"/>
</dbReference>
<evidence type="ECO:0000259" key="3">
    <source>
        <dbReference type="Pfam" id="PF13229"/>
    </source>
</evidence>
<dbReference type="InterPro" id="IPR006626">
    <property type="entry name" value="PbH1"/>
</dbReference>
<dbReference type="Gene3D" id="2.160.20.10">
    <property type="entry name" value="Single-stranded right-handed beta-helix, Pectin lyase-like"/>
    <property type="match status" value="1"/>
</dbReference>
<reference evidence="5" key="1">
    <citation type="submission" date="2017-02" db="EMBL/GenBank/DDBJ databases">
        <authorList>
            <person name="Varghese N."/>
            <person name="Submissions S."/>
        </authorList>
    </citation>
    <scope>NUCLEOTIDE SEQUENCE [LARGE SCALE GENOMIC DNA]</scope>
    <source>
        <strain evidence="5">ATCC 700200</strain>
    </source>
</reference>
<dbReference type="Pfam" id="PF13229">
    <property type="entry name" value="Beta_helix"/>
    <property type="match status" value="1"/>
</dbReference>
<dbReference type="InterPro" id="IPR011050">
    <property type="entry name" value="Pectin_lyase_fold/virulence"/>
</dbReference>
<dbReference type="RefSeq" id="WP_176159324.1">
    <property type="nucleotide sequence ID" value="NZ_FUYE01000005.1"/>
</dbReference>
<organism evidence="4 5">
    <name type="scientific">Prosthecobacter debontii</name>
    <dbReference type="NCBI Taxonomy" id="48467"/>
    <lineage>
        <taxon>Bacteria</taxon>
        <taxon>Pseudomonadati</taxon>
        <taxon>Verrucomicrobiota</taxon>
        <taxon>Verrucomicrobiia</taxon>
        <taxon>Verrucomicrobiales</taxon>
        <taxon>Verrucomicrobiaceae</taxon>
        <taxon>Prosthecobacter</taxon>
    </lineage>
</organism>
<name>A0A1T4XS31_9BACT</name>
<sequence>MKSLVSALGVLCFSLSAMATPATLRSKGAVGDGVTDDRAAIEKALKDAAGTPLDGEGLTYAVQGTVSVSVDVDLRNVILKQTQGSWDASPYIRSAASQETPQVKPAEALTKMVKGLPWLRYDGVATYPEDPVVTGDDLKALREMLNLRTLFIHGRENQPVSIRLEKVQVLRGHHADAGMHSNSAGLYLVDASPVTLTDIEITGDGKGAGLFVHRCRKVRMDRLNIHDILWAPYRGDMEFTAAVLGGDFGWNNSPIYDFDERAGRFMRVRVQEQLTGMTIGSSDDVEITNSRIERIGTKVDGKFLPWQADGVTVSGVKNLVMRDCVITSTWEGIDLTGQGVDGFVQENIRISDSFAYGFKYAHPQKNGKVINCVSEHAAYRSFTIGAECENIEFIHCVARETGSKNYWRREGRERNGIYGFELGFQEDASPQNITFKDCRAENVAFPTTMECGFGTSDRAAKPELNIRLIHPKVVGATLRAVDGFRVVEEAP</sequence>
<evidence type="ECO:0000313" key="4">
    <source>
        <dbReference type="EMBL" id="SKA92359.1"/>
    </source>
</evidence>
<evidence type="ECO:0000259" key="2">
    <source>
        <dbReference type="Pfam" id="PF12218"/>
    </source>
</evidence>
<dbReference type="SUPFAM" id="SSF51126">
    <property type="entry name" value="Pectin lyase-like"/>
    <property type="match status" value="1"/>
</dbReference>
<dbReference type="SMART" id="SM00710">
    <property type="entry name" value="PbH1"/>
    <property type="match status" value="3"/>
</dbReference>
<feature type="domain" description="Right handed beta helix" evidence="3">
    <location>
        <begin position="267"/>
        <end position="401"/>
    </location>
</feature>
<evidence type="ECO:0000256" key="1">
    <source>
        <dbReference type="SAM" id="SignalP"/>
    </source>
</evidence>
<dbReference type="InterPro" id="IPR024429">
    <property type="entry name" value="Endosialidase_N-extension"/>
</dbReference>
<keyword evidence="5" id="KW-1185">Reference proteome</keyword>
<feature type="signal peptide" evidence="1">
    <location>
        <begin position="1"/>
        <end position="19"/>
    </location>
</feature>
<accession>A0A1T4XS31</accession>
<dbReference type="AlphaFoldDB" id="A0A1T4XS31"/>
<keyword evidence="1" id="KW-0732">Signal</keyword>
<gene>
    <name evidence="4" type="ORF">SAMN02745166_01885</name>
</gene>
<dbReference type="Proteomes" id="UP000190774">
    <property type="component" value="Unassembled WGS sequence"/>
</dbReference>
<dbReference type="Pfam" id="PF12218">
    <property type="entry name" value="End_N_terminal"/>
    <property type="match status" value="1"/>
</dbReference>
<dbReference type="InterPro" id="IPR039448">
    <property type="entry name" value="Beta_helix"/>
</dbReference>
<feature type="chain" id="PRO_5012278613" evidence="1">
    <location>
        <begin position="20"/>
        <end position="491"/>
    </location>
</feature>
<dbReference type="EMBL" id="FUYE01000005">
    <property type="protein sequence ID" value="SKA92359.1"/>
    <property type="molecule type" value="Genomic_DNA"/>
</dbReference>
<proteinExistence type="predicted"/>
<feature type="domain" description="Endosialidase N-terminal extension" evidence="2">
    <location>
        <begin position="29"/>
        <end position="63"/>
    </location>
</feature>
<protein>
    <submittedName>
        <fullName evidence="4">N terminal extension of bacteriophage endosialidase</fullName>
    </submittedName>
</protein>